<dbReference type="Gene3D" id="3.40.50.980">
    <property type="match status" value="2"/>
</dbReference>
<dbReference type="SUPFAM" id="SSF47336">
    <property type="entry name" value="ACP-like"/>
    <property type="match status" value="1"/>
</dbReference>
<evidence type="ECO:0000256" key="3">
    <source>
        <dbReference type="ARBA" id="ARBA00022553"/>
    </source>
</evidence>
<dbReference type="InterPro" id="IPR010071">
    <property type="entry name" value="AA_adenyl_dom"/>
</dbReference>
<dbReference type="InterPro" id="IPR045851">
    <property type="entry name" value="AMP-bd_C_sf"/>
</dbReference>
<dbReference type="GO" id="GO:0005737">
    <property type="term" value="C:cytoplasm"/>
    <property type="evidence" value="ECO:0007669"/>
    <property type="project" value="TreeGrafter"/>
</dbReference>
<dbReference type="CDD" id="cd19531">
    <property type="entry name" value="LCL_NRPS-like"/>
    <property type="match status" value="1"/>
</dbReference>
<dbReference type="Gene3D" id="1.10.1200.10">
    <property type="entry name" value="ACP-like"/>
    <property type="match status" value="1"/>
</dbReference>
<dbReference type="AlphaFoldDB" id="A0A1I0U9M5"/>
<comment type="cofactor">
    <cofactor evidence="1">
        <name>pantetheine 4'-phosphate</name>
        <dbReference type="ChEBI" id="CHEBI:47942"/>
    </cofactor>
</comment>
<dbReference type="PANTHER" id="PTHR45527">
    <property type="entry name" value="NONRIBOSOMAL PEPTIDE SYNTHETASE"/>
    <property type="match status" value="1"/>
</dbReference>
<dbReference type="InterPro" id="IPR036736">
    <property type="entry name" value="ACP-like_sf"/>
</dbReference>
<evidence type="ECO:0000256" key="2">
    <source>
        <dbReference type="ARBA" id="ARBA00022450"/>
    </source>
</evidence>
<dbReference type="GO" id="GO:0044550">
    <property type="term" value="P:secondary metabolite biosynthetic process"/>
    <property type="evidence" value="ECO:0007669"/>
    <property type="project" value="TreeGrafter"/>
</dbReference>
<dbReference type="Proteomes" id="UP000198836">
    <property type="component" value="Unassembled WGS sequence"/>
</dbReference>
<dbReference type="CDD" id="cd12117">
    <property type="entry name" value="A_NRPS_Srf_like"/>
    <property type="match status" value="1"/>
</dbReference>
<dbReference type="InterPro" id="IPR001242">
    <property type="entry name" value="Condensation_dom"/>
</dbReference>
<evidence type="ECO:0000313" key="5">
    <source>
        <dbReference type="EMBL" id="SFA60799.1"/>
    </source>
</evidence>
<dbReference type="InterPro" id="IPR020845">
    <property type="entry name" value="AMP-binding_CS"/>
</dbReference>
<reference evidence="6" key="1">
    <citation type="submission" date="2016-10" db="EMBL/GenBank/DDBJ databases">
        <authorList>
            <person name="Varghese N."/>
            <person name="Submissions S."/>
        </authorList>
    </citation>
    <scope>NUCLEOTIDE SEQUENCE [LARGE SCALE GENOMIC DNA]</scope>
    <source>
        <strain evidence="6">DSM 18130</strain>
    </source>
</reference>
<evidence type="ECO:0000256" key="1">
    <source>
        <dbReference type="ARBA" id="ARBA00001957"/>
    </source>
</evidence>
<dbReference type="Pfam" id="PF00668">
    <property type="entry name" value="Condensation"/>
    <property type="match status" value="1"/>
</dbReference>
<protein>
    <submittedName>
        <fullName evidence="5">Amino acid adenylation domain-containing protein</fullName>
    </submittedName>
</protein>
<proteinExistence type="predicted"/>
<dbReference type="PANTHER" id="PTHR45527:SF1">
    <property type="entry name" value="FATTY ACID SYNTHASE"/>
    <property type="match status" value="1"/>
</dbReference>
<dbReference type="Pfam" id="PF00501">
    <property type="entry name" value="AMP-binding"/>
    <property type="match status" value="1"/>
</dbReference>
<dbReference type="InterPro" id="IPR023213">
    <property type="entry name" value="CAT-like_dom_sf"/>
</dbReference>
<keyword evidence="3" id="KW-0597">Phosphoprotein</keyword>
<accession>A0A1I0U9M5</accession>
<dbReference type="FunFam" id="1.10.1200.10:FF:000005">
    <property type="entry name" value="Nonribosomal peptide synthetase 1"/>
    <property type="match status" value="1"/>
</dbReference>
<dbReference type="PROSITE" id="PS00455">
    <property type="entry name" value="AMP_BINDING"/>
    <property type="match status" value="1"/>
</dbReference>
<organism evidence="5 6">
    <name type="scientific">Pedobacter suwonensis</name>
    <dbReference type="NCBI Taxonomy" id="332999"/>
    <lineage>
        <taxon>Bacteria</taxon>
        <taxon>Pseudomonadati</taxon>
        <taxon>Bacteroidota</taxon>
        <taxon>Sphingobacteriia</taxon>
        <taxon>Sphingobacteriales</taxon>
        <taxon>Sphingobacteriaceae</taxon>
        <taxon>Pedobacter</taxon>
    </lineage>
</organism>
<dbReference type="Gene3D" id="3.30.300.30">
    <property type="match status" value="1"/>
</dbReference>
<name>A0A1I0U9M5_9SPHI</name>
<keyword evidence="2" id="KW-0596">Phosphopantetheine</keyword>
<feature type="domain" description="Carrier" evidence="4">
    <location>
        <begin position="25"/>
        <end position="102"/>
    </location>
</feature>
<dbReference type="SMART" id="SM00823">
    <property type="entry name" value="PKS_PP"/>
    <property type="match status" value="1"/>
</dbReference>
<dbReference type="GO" id="GO:0031177">
    <property type="term" value="F:phosphopantetheine binding"/>
    <property type="evidence" value="ECO:0007669"/>
    <property type="project" value="InterPro"/>
</dbReference>
<dbReference type="STRING" id="332999.SAMN04488511_1361"/>
<dbReference type="InterPro" id="IPR020806">
    <property type="entry name" value="PKS_PP-bd"/>
</dbReference>
<sequence>MTVNGKIDRRGLPEVDLSAEDHYVAARGAMEELLVSIWSDVLKLSPDRISVTRSFFDLGGHSLKAMNLVNRIRKETGSEVALKTIFSHQDIRSLSLHMSGLSGGPAYSAILPAVDKPHYVLSSAQKRLYFLYEFDRSSLAYNMPQAVWLKGEVDRARLLRSFEQLVGRHEILRTSFVLLGDEPFQVIGDGSGFTVTEYDADEEGVSVVMSGFVRPFDLSRGPLIRVGLVNVSPGLTLLMVDMHHIISDGVSHGILIGDFMSFYSGEDPGPVGLQYKDYAEWQQGAAEQERMLGQKSFWLSEYGELPLALELPLDYPRTKGASHPGGSYGLELDEATTSSLRRLGEEEGATLFMVLLSVYTVFLGRLCNSDDVVVGTPVAGRGHADLDGVMGVFINMLALRNRPRGDLSFRAFLKEVRSHALSCFEHQDFQYEDLVDELNLPRDTGRTPLFDATFSYQNFDGSSLSIPGLELLPYGQGSGISKFDLSLFASEDSGGLQLSLVYSTGLFSASTVRGFGTYLEQLFRSVAAGPGLSLGELNLLPAGERSALLELGKGAGFVYGREKTVVDLFCEQARQHADSVAVVYEGGVLRYGELDGLSNQLASLLRDTYGIRPGDTVGISVGGSELLLVGILGILKAGGVYVPFDVDYPADRKSYLCSDAGIRLLLSVTDHVFDAVDYYGGAIMALDAELDCDALGYSRPVVPLTGNSLAYISYTSGSTGSPKGVMVPHQGILRLLHLSDIELGEPTVTLQLSPVSFDAATFEIWAALLSGGKVVMKGDGLIDLSGLHGLIESHGVNTLWLTSGLLDQWCEGDLSGLPLRYVLSGGDVVRAASVAKVYRQLPGVCVYNGYGPTENTTFTCMYAIPRGIADQSHIPIGRPVMGTDVYVLGRSGGLSPLGVSGELCVSGFGLAQGYVGNDALTREKFVANPFEENSLMYRTGDLVRWGDDGNLEFLGRMDSQVKIRGYRIEPGEIEVVMGGLDGINQVLVEVVGDGPEKALVAYYTTLSGLAVEDLKERVKELLPDYMLPSYYVHLASFPLTLNGKIDRRKLPVVELSGESDYHAPSGEMEELLVSVWSEV</sequence>
<evidence type="ECO:0000313" key="6">
    <source>
        <dbReference type="Proteomes" id="UP000198836"/>
    </source>
</evidence>
<gene>
    <name evidence="5" type="ORF">SAMN04488511_1361</name>
</gene>
<feature type="non-terminal residue" evidence="5">
    <location>
        <position position="1079"/>
    </location>
</feature>
<evidence type="ECO:0000259" key="4">
    <source>
        <dbReference type="PROSITE" id="PS50075"/>
    </source>
</evidence>
<dbReference type="Gene3D" id="2.30.38.10">
    <property type="entry name" value="Luciferase, Domain 3"/>
    <property type="match status" value="1"/>
</dbReference>
<dbReference type="Gene3D" id="3.30.559.30">
    <property type="entry name" value="Nonribosomal peptide synthetase, condensation domain"/>
    <property type="match status" value="1"/>
</dbReference>
<keyword evidence="6" id="KW-1185">Reference proteome</keyword>
<dbReference type="GO" id="GO:0003824">
    <property type="term" value="F:catalytic activity"/>
    <property type="evidence" value="ECO:0007669"/>
    <property type="project" value="InterPro"/>
</dbReference>
<dbReference type="SUPFAM" id="SSF52777">
    <property type="entry name" value="CoA-dependent acyltransferases"/>
    <property type="match status" value="2"/>
</dbReference>
<dbReference type="PROSITE" id="PS00012">
    <property type="entry name" value="PHOSPHOPANTETHEINE"/>
    <property type="match status" value="1"/>
</dbReference>
<dbReference type="GO" id="GO:0043041">
    <property type="term" value="P:amino acid activation for nonribosomal peptide biosynthetic process"/>
    <property type="evidence" value="ECO:0007669"/>
    <property type="project" value="TreeGrafter"/>
</dbReference>
<dbReference type="InterPro" id="IPR006162">
    <property type="entry name" value="Ppantetheine_attach_site"/>
</dbReference>
<dbReference type="PROSITE" id="PS50075">
    <property type="entry name" value="CARRIER"/>
    <property type="match status" value="1"/>
</dbReference>
<dbReference type="EMBL" id="FOJM01000036">
    <property type="protein sequence ID" value="SFA60799.1"/>
    <property type="molecule type" value="Genomic_DNA"/>
</dbReference>
<dbReference type="InterPro" id="IPR000873">
    <property type="entry name" value="AMP-dep_synth/lig_dom"/>
</dbReference>
<dbReference type="Pfam" id="PF00550">
    <property type="entry name" value="PP-binding"/>
    <property type="match status" value="1"/>
</dbReference>
<dbReference type="Gene3D" id="3.30.559.10">
    <property type="entry name" value="Chloramphenicol acetyltransferase-like domain"/>
    <property type="match status" value="1"/>
</dbReference>
<dbReference type="InterPro" id="IPR009081">
    <property type="entry name" value="PP-bd_ACP"/>
</dbReference>
<dbReference type="SUPFAM" id="SSF56801">
    <property type="entry name" value="Acetyl-CoA synthetase-like"/>
    <property type="match status" value="1"/>
</dbReference>
<dbReference type="NCBIfam" id="TIGR01733">
    <property type="entry name" value="AA-adenyl-dom"/>
    <property type="match status" value="1"/>
</dbReference>